<reference evidence="8" key="1">
    <citation type="submission" date="2022-01" db="UniProtKB">
        <authorList>
            <consortium name="EnsemblMetazoa"/>
        </authorList>
    </citation>
    <scope>IDENTIFICATION</scope>
</reference>
<dbReference type="KEGG" id="clec:106672948"/>
<evidence type="ECO:0000256" key="3">
    <source>
        <dbReference type="ARBA" id="ARBA00023015"/>
    </source>
</evidence>
<feature type="domain" description="Chromo" evidence="7">
    <location>
        <begin position="101"/>
        <end position="169"/>
    </location>
</feature>
<dbReference type="InterPro" id="IPR016197">
    <property type="entry name" value="Chromo-like_dom_sf"/>
</dbReference>
<dbReference type="OrthoDB" id="6624743at2759"/>
<keyword evidence="3" id="KW-0805">Transcription regulation</keyword>
<dbReference type="RefSeq" id="XP_014260285.2">
    <property type="nucleotide sequence ID" value="XM_014404799.2"/>
</dbReference>
<comment type="subcellular location">
    <subcellularLocation>
        <location evidence="1">Nucleus</location>
    </subcellularLocation>
</comment>
<dbReference type="FunFam" id="2.30.30.140:FF:000024">
    <property type="entry name" value="Mortality factor 4-like protein 1"/>
    <property type="match status" value="1"/>
</dbReference>
<keyword evidence="9" id="KW-1185">Reference proteome</keyword>
<dbReference type="OMA" id="GLQTYFD"/>
<evidence type="ECO:0000256" key="5">
    <source>
        <dbReference type="ARBA" id="ARBA00023242"/>
    </source>
</evidence>
<dbReference type="InterPro" id="IPR026541">
    <property type="entry name" value="MRG_dom"/>
</dbReference>
<dbReference type="InterPro" id="IPR000953">
    <property type="entry name" value="Chromo/chromo_shadow_dom"/>
</dbReference>
<feature type="region of interest" description="Disordered" evidence="6">
    <location>
        <begin position="165"/>
        <end position="236"/>
    </location>
</feature>
<evidence type="ECO:0000313" key="8">
    <source>
        <dbReference type="EnsemblMetazoa" id="XP_014260285.2"/>
    </source>
</evidence>
<sequence>MILIARQSIDVLGSCFPGNIFKKSALTELQKFYSSATEHSLVVCRYDVFRIDLFIVVVSGVRTRCSLLCTKVLLLQVIPAMVNSNKSLREVQENKKPPRFKFKEGERVLCFHGPLIYEAKCLQTRIEDKEIQYLIHYAGWNKSWDEWVAEYRVLKYNENNVQKQKALHKAHKLEPKGKGKKRVRSKDDSGKEGDADDSRSSTPIRFTGRWSGSGNSSSPESASDSPKKKMSKVDPTIETEAQFSSRLEIKIKLPDELKPLLVDDWENILATRLVKLPAKITVDKVLEDYLKAMSAVKNYINPAQKETVRQEVVRGIKDYFNAMLGSQLLYEIERKQFNEVMKEQSSNTQPSAVYGPIHLLRFFVKLGQALIYTKLDEKGVQFLLTHLNEFLRFVLKNAQSYFSLQDYGPPKADVPQQH</sequence>
<name>A0A8I6TKM3_CIMLE</name>
<dbReference type="SMART" id="SM00298">
    <property type="entry name" value="CHROMO"/>
    <property type="match status" value="1"/>
</dbReference>
<keyword evidence="2" id="KW-0156">Chromatin regulator</keyword>
<dbReference type="InterPro" id="IPR053820">
    <property type="entry name" value="MSL3_chromo-like"/>
</dbReference>
<accession>A0A8I6TKM3</accession>
<dbReference type="PANTHER" id="PTHR10880">
    <property type="entry name" value="MORTALITY FACTOR 4-LIKE PROTEIN"/>
    <property type="match status" value="1"/>
</dbReference>
<dbReference type="GeneID" id="106672948"/>
<evidence type="ECO:0000256" key="1">
    <source>
        <dbReference type="ARBA" id="ARBA00004123"/>
    </source>
</evidence>
<dbReference type="GO" id="GO:0005634">
    <property type="term" value="C:nucleus"/>
    <property type="evidence" value="ECO:0007669"/>
    <property type="project" value="UniProtKB-SubCell"/>
</dbReference>
<evidence type="ECO:0000256" key="4">
    <source>
        <dbReference type="ARBA" id="ARBA00023163"/>
    </source>
</evidence>
<dbReference type="InterPro" id="IPR038217">
    <property type="entry name" value="MRG_C_sf"/>
</dbReference>
<dbReference type="SUPFAM" id="SSF54160">
    <property type="entry name" value="Chromo domain-like"/>
    <property type="match status" value="1"/>
</dbReference>
<evidence type="ECO:0000313" key="9">
    <source>
        <dbReference type="Proteomes" id="UP000494040"/>
    </source>
</evidence>
<evidence type="ECO:0000259" key="7">
    <source>
        <dbReference type="SMART" id="SM00298"/>
    </source>
</evidence>
<feature type="compositionally biased region" description="Low complexity" evidence="6">
    <location>
        <begin position="208"/>
        <end position="224"/>
    </location>
</feature>
<keyword evidence="4" id="KW-0804">Transcription</keyword>
<protein>
    <recommendedName>
        <fullName evidence="7">Chromo domain-containing protein</fullName>
    </recommendedName>
</protein>
<organism evidence="8 9">
    <name type="scientific">Cimex lectularius</name>
    <name type="common">Bed bug</name>
    <name type="synonym">Acanthia lectularia</name>
    <dbReference type="NCBI Taxonomy" id="79782"/>
    <lineage>
        <taxon>Eukaryota</taxon>
        <taxon>Metazoa</taxon>
        <taxon>Ecdysozoa</taxon>
        <taxon>Arthropoda</taxon>
        <taxon>Hexapoda</taxon>
        <taxon>Insecta</taxon>
        <taxon>Pterygota</taxon>
        <taxon>Neoptera</taxon>
        <taxon>Paraneoptera</taxon>
        <taxon>Hemiptera</taxon>
        <taxon>Heteroptera</taxon>
        <taxon>Panheteroptera</taxon>
        <taxon>Cimicomorpha</taxon>
        <taxon>Cimicidae</taxon>
        <taxon>Cimex</taxon>
    </lineage>
</organism>
<dbReference type="Gene3D" id="1.10.274.30">
    <property type="entry name" value="MRG domain"/>
    <property type="match status" value="1"/>
</dbReference>
<dbReference type="AlphaFoldDB" id="A0A8I6TKM3"/>
<dbReference type="PROSITE" id="PS51640">
    <property type="entry name" value="MRG"/>
    <property type="match status" value="1"/>
</dbReference>
<dbReference type="Gene3D" id="2.30.30.140">
    <property type="match status" value="1"/>
</dbReference>
<evidence type="ECO:0000256" key="2">
    <source>
        <dbReference type="ARBA" id="ARBA00022853"/>
    </source>
</evidence>
<feature type="compositionally biased region" description="Basic and acidic residues" evidence="6">
    <location>
        <begin position="185"/>
        <end position="199"/>
    </location>
</feature>
<keyword evidence="5" id="KW-0539">Nucleus</keyword>
<dbReference type="Proteomes" id="UP000494040">
    <property type="component" value="Unassembled WGS sequence"/>
</dbReference>
<proteinExistence type="predicted"/>
<dbReference type="Pfam" id="PF05712">
    <property type="entry name" value="MRG"/>
    <property type="match status" value="1"/>
</dbReference>
<evidence type="ECO:0000256" key="6">
    <source>
        <dbReference type="SAM" id="MobiDB-lite"/>
    </source>
</evidence>
<dbReference type="InterPro" id="IPR008676">
    <property type="entry name" value="MRG"/>
</dbReference>
<dbReference type="GO" id="GO:0035267">
    <property type="term" value="C:NuA4 histone acetyltransferase complex"/>
    <property type="evidence" value="ECO:0007669"/>
    <property type="project" value="TreeGrafter"/>
</dbReference>
<dbReference type="GO" id="GO:0006355">
    <property type="term" value="P:regulation of DNA-templated transcription"/>
    <property type="evidence" value="ECO:0007669"/>
    <property type="project" value="InterPro"/>
</dbReference>
<dbReference type="CDD" id="cd18983">
    <property type="entry name" value="CBD_MSL3_like"/>
    <property type="match status" value="1"/>
</dbReference>
<dbReference type="GO" id="GO:0006325">
    <property type="term" value="P:chromatin organization"/>
    <property type="evidence" value="ECO:0007669"/>
    <property type="project" value="UniProtKB-KW"/>
</dbReference>
<dbReference type="PANTHER" id="PTHR10880:SF48">
    <property type="entry name" value="MORTALITY FACTOR 4 LIKE 2"/>
    <property type="match status" value="1"/>
</dbReference>
<dbReference type="EnsemblMetazoa" id="XM_014404799.2">
    <property type="protein sequence ID" value="XP_014260285.2"/>
    <property type="gene ID" value="LOC106672948"/>
</dbReference>
<dbReference type="Pfam" id="PF22732">
    <property type="entry name" value="MSL3_chromo-like"/>
    <property type="match status" value="1"/>
</dbReference>